<dbReference type="PANTHER" id="PTHR31490">
    <property type="entry name" value="GLYCOSYL HYDROLASE"/>
    <property type="match status" value="1"/>
</dbReference>
<dbReference type="SMART" id="SM00633">
    <property type="entry name" value="Glyco_10"/>
    <property type="match status" value="1"/>
</dbReference>
<name>A0A172Y6Z4_9CAUL</name>
<feature type="chain" id="PRO_5008004366" description="Beta-xylanase" evidence="10">
    <location>
        <begin position="22"/>
        <end position="356"/>
    </location>
</feature>
<dbReference type="InterPro" id="IPR044846">
    <property type="entry name" value="GH10"/>
</dbReference>
<dbReference type="GO" id="GO:0045493">
    <property type="term" value="P:xylan catabolic process"/>
    <property type="evidence" value="ECO:0007669"/>
    <property type="project" value="UniProtKB-KW"/>
</dbReference>
<dbReference type="RefSeq" id="WP_025978444.1">
    <property type="nucleotide sequence ID" value="NZ_CP015614.1"/>
</dbReference>
<evidence type="ECO:0000256" key="9">
    <source>
        <dbReference type="RuleBase" id="RU361174"/>
    </source>
</evidence>
<gene>
    <name evidence="12" type="ORF">DA69_09260</name>
</gene>
<evidence type="ECO:0000256" key="10">
    <source>
        <dbReference type="SAM" id="SignalP"/>
    </source>
</evidence>
<dbReference type="STRING" id="588932.DA69_09260"/>
<keyword evidence="5 9" id="KW-0378">Hydrolase</keyword>
<comment type="catalytic activity">
    <reaction evidence="1 9">
        <text>Endohydrolysis of (1-&gt;4)-beta-D-xylosidic linkages in xylans.</text>
        <dbReference type="EC" id="3.2.1.8"/>
    </reaction>
</comment>
<feature type="domain" description="GH10" evidence="11">
    <location>
        <begin position="28"/>
        <end position="353"/>
    </location>
</feature>
<dbReference type="eggNOG" id="COG3693">
    <property type="taxonomic scope" value="Bacteria"/>
</dbReference>
<dbReference type="AlphaFoldDB" id="A0A172Y6Z4"/>
<evidence type="ECO:0000256" key="3">
    <source>
        <dbReference type="ARBA" id="ARBA00022651"/>
    </source>
</evidence>
<dbReference type="PROSITE" id="PS51760">
    <property type="entry name" value="GH10_2"/>
    <property type="match status" value="1"/>
</dbReference>
<keyword evidence="7 9" id="KW-0326">Glycosidase</keyword>
<dbReference type="EMBL" id="CP015614">
    <property type="protein sequence ID" value="ANF54916.1"/>
    <property type="molecule type" value="Genomic_DNA"/>
</dbReference>
<keyword evidence="13" id="KW-1185">Reference proteome</keyword>
<keyword evidence="3 12" id="KW-0858">Xylan degradation</keyword>
<evidence type="ECO:0000256" key="4">
    <source>
        <dbReference type="ARBA" id="ARBA00022729"/>
    </source>
</evidence>
<organism evidence="12 13">
    <name type="scientific">Brevundimonas naejangsanensis</name>
    <dbReference type="NCBI Taxonomy" id="588932"/>
    <lineage>
        <taxon>Bacteria</taxon>
        <taxon>Pseudomonadati</taxon>
        <taxon>Pseudomonadota</taxon>
        <taxon>Alphaproteobacteria</taxon>
        <taxon>Caulobacterales</taxon>
        <taxon>Caulobacteraceae</taxon>
        <taxon>Brevundimonas</taxon>
    </lineage>
</organism>
<keyword evidence="8 9" id="KW-0624">Polysaccharide degradation</keyword>
<dbReference type="Proteomes" id="UP000077603">
    <property type="component" value="Chromosome"/>
</dbReference>
<proteinExistence type="inferred from homology"/>
<evidence type="ECO:0000256" key="2">
    <source>
        <dbReference type="ARBA" id="ARBA00007495"/>
    </source>
</evidence>
<evidence type="ECO:0000313" key="12">
    <source>
        <dbReference type="EMBL" id="ANF54916.1"/>
    </source>
</evidence>
<dbReference type="Pfam" id="PF00331">
    <property type="entry name" value="Glyco_hydro_10"/>
    <property type="match status" value="1"/>
</dbReference>
<keyword evidence="4 10" id="KW-0732">Signal</keyword>
<evidence type="ECO:0000256" key="5">
    <source>
        <dbReference type="ARBA" id="ARBA00022801"/>
    </source>
</evidence>
<feature type="signal peptide" evidence="10">
    <location>
        <begin position="1"/>
        <end position="21"/>
    </location>
</feature>
<evidence type="ECO:0000256" key="6">
    <source>
        <dbReference type="ARBA" id="ARBA00023277"/>
    </source>
</evidence>
<dbReference type="PRINTS" id="PR00134">
    <property type="entry name" value="GLHYDRLASE10"/>
</dbReference>
<protein>
    <recommendedName>
        <fullName evidence="9">Beta-xylanase</fullName>
        <ecNumber evidence="9">3.2.1.8</ecNumber>
    </recommendedName>
</protein>
<dbReference type="SUPFAM" id="SSF51445">
    <property type="entry name" value="(Trans)glycosidases"/>
    <property type="match status" value="1"/>
</dbReference>
<evidence type="ECO:0000313" key="13">
    <source>
        <dbReference type="Proteomes" id="UP000077603"/>
    </source>
</evidence>
<dbReference type="GO" id="GO:0031176">
    <property type="term" value="F:endo-1,4-beta-xylanase activity"/>
    <property type="evidence" value="ECO:0007669"/>
    <property type="project" value="UniProtKB-EC"/>
</dbReference>
<dbReference type="KEGG" id="bne:DA69_09260"/>
<keyword evidence="6 9" id="KW-0119">Carbohydrate metabolism</keyword>
<dbReference type="EC" id="3.2.1.8" evidence="9"/>
<dbReference type="InterPro" id="IPR017853">
    <property type="entry name" value="GH"/>
</dbReference>
<reference evidence="12 13" key="1">
    <citation type="journal article" date="2014" name="Genome Announc.">
        <title>Genome Sequence of a Promising Hydrogen-Producing Facultative Anaerobic Bacterium, Brevundimonas naejangsanensis Strain B1.</title>
        <authorList>
            <person name="Su H."/>
            <person name="Zhang T."/>
            <person name="Bao M."/>
            <person name="Jiang Y."/>
            <person name="Wang Y."/>
            <person name="Tan T."/>
        </authorList>
    </citation>
    <scope>NUCLEOTIDE SEQUENCE [LARGE SCALE GENOMIC DNA]</scope>
    <source>
        <strain evidence="12 13">B1</strain>
    </source>
</reference>
<dbReference type="PROSITE" id="PS51257">
    <property type="entry name" value="PROKAR_LIPOPROTEIN"/>
    <property type="match status" value="1"/>
</dbReference>
<accession>A0A172Y6Z4</accession>
<dbReference type="InterPro" id="IPR001000">
    <property type="entry name" value="GH10_dom"/>
</dbReference>
<evidence type="ECO:0000256" key="7">
    <source>
        <dbReference type="ARBA" id="ARBA00023295"/>
    </source>
</evidence>
<evidence type="ECO:0000259" key="11">
    <source>
        <dbReference type="PROSITE" id="PS51760"/>
    </source>
</evidence>
<sequence length="356" mass="39816">MIDRRALLASTLALASCGAGEAPEAAPAGPVRPLKSVAPFPVGTVAMSGQLSDQDWFRLVSTHFSQLTPEWEMKMEYILQKDGSLRFDAPDRIAYFARDLDIRLFGHALIWYAQEHPWFTAIVDDRPRFIAEHDRYIAEVAGRWRSQIVGWDVVNEPVEDDGSGYRDCVWSRGLGGVDAYIIRAFEQARLAAPDATLFLNDYNLENTPKKGAAFLRLIERLLKAGAPIQGIGIQSHLDIEIPGGQIAAFMNEARQFGLPIHVSELDASLKRGGRMPDLRPRAQRREQQTARVAELAEAFMDLPPAQRFAFTVWGVRDSDSWLRRGKNDDGQDSPLLFDDAGRPNPMFDVLTKAFAH</sequence>
<dbReference type="OrthoDB" id="9815836at2"/>
<dbReference type="PANTHER" id="PTHR31490:SF88">
    <property type="entry name" value="BETA-XYLANASE"/>
    <property type="match status" value="1"/>
</dbReference>
<comment type="similarity">
    <text evidence="2 9">Belongs to the glycosyl hydrolase 10 (cellulase F) family.</text>
</comment>
<evidence type="ECO:0000256" key="1">
    <source>
        <dbReference type="ARBA" id="ARBA00000681"/>
    </source>
</evidence>
<dbReference type="Gene3D" id="3.20.20.80">
    <property type="entry name" value="Glycosidases"/>
    <property type="match status" value="1"/>
</dbReference>
<evidence type="ECO:0000256" key="8">
    <source>
        <dbReference type="ARBA" id="ARBA00023326"/>
    </source>
</evidence>